<dbReference type="Pfam" id="PF00126">
    <property type="entry name" value="HTH_1"/>
    <property type="match status" value="1"/>
</dbReference>
<dbReference type="Proteomes" id="UP000063429">
    <property type="component" value="Chromosome"/>
</dbReference>
<dbReference type="SUPFAM" id="SSF53850">
    <property type="entry name" value="Periplasmic binding protein-like II"/>
    <property type="match status" value="1"/>
</dbReference>
<dbReference type="InterPro" id="IPR036390">
    <property type="entry name" value="WH_DNA-bd_sf"/>
</dbReference>
<keyword evidence="2" id="KW-0805">Transcription regulation</keyword>
<dbReference type="InterPro" id="IPR036388">
    <property type="entry name" value="WH-like_DNA-bd_sf"/>
</dbReference>
<proteinExistence type="inferred from homology"/>
<evidence type="ECO:0000259" key="5">
    <source>
        <dbReference type="PROSITE" id="PS50931"/>
    </source>
</evidence>
<keyword evidence="4" id="KW-0804">Transcription</keyword>
<evidence type="ECO:0000256" key="3">
    <source>
        <dbReference type="ARBA" id="ARBA00023125"/>
    </source>
</evidence>
<dbReference type="PANTHER" id="PTHR30419:SF8">
    <property type="entry name" value="NITROGEN ASSIMILATION TRANSCRIPTIONAL ACTIVATOR-RELATED"/>
    <property type="match status" value="1"/>
</dbReference>
<dbReference type="Gene3D" id="1.10.10.10">
    <property type="entry name" value="Winged helix-like DNA-binding domain superfamily/Winged helix DNA-binding domain"/>
    <property type="match status" value="1"/>
</dbReference>
<dbReference type="PRINTS" id="PR00039">
    <property type="entry name" value="HTHLYSR"/>
</dbReference>
<dbReference type="RefSeq" id="WP_053198224.1">
    <property type="nucleotide sequence ID" value="NZ_CP011409.1"/>
</dbReference>
<dbReference type="Pfam" id="PF03466">
    <property type="entry name" value="LysR_substrate"/>
    <property type="match status" value="1"/>
</dbReference>
<dbReference type="InterPro" id="IPR005119">
    <property type="entry name" value="LysR_subst-bd"/>
</dbReference>
<evidence type="ECO:0000256" key="2">
    <source>
        <dbReference type="ARBA" id="ARBA00023015"/>
    </source>
</evidence>
<dbReference type="PANTHER" id="PTHR30419">
    <property type="entry name" value="HTH-TYPE TRANSCRIPTIONAL REGULATOR YBHD"/>
    <property type="match status" value="1"/>
</dbReference>
<organism evidence="6 7">
    <name type="scientific">Herbaspirillum hiltneri N3</name>
    <dbReference type="NCBI Taxonomy" id="1262470"/>
    <lineage>
        <taxon>Bacteria</taxon>
        <taxon>Pseudomonadati</taxon>
        <taxon>Pseudomonadota</taxon>
        <taxon>Betaproteobacteria</taxon>
        <taxon>Burkholderiales</taxon>
        <taxon>Oxalobacteraceae</taxon>
        <taxon>Herbaspirillum</taxon>
    </lineage>
</organism>
<dbReference type="EMBL" id="CP011409">
    <property type="protein sequence ID" value="AKZ63551.1"/>
    <property type="molecule type" value="Genomic_DNA"/>
</dbReference>
<feature type="domain" description="HTH lysR-type" evidence="5">
    <location>
        <begin position="6"/>
        <end position="63"/>
    </location>
</feature>
<evidence type="ECO:0000256" key="4">
    <source>
        <dbReference type="ARBA" id="ARBA00023163"/>
    </source>
</evidence>
<evidence type="ECO:0000313" key="6">
    <source>
        <dbReference type="EMBL" id="AKZ63551.1"/>
    </source>
</evidence>
<evidence type="ECO:0000313" key="7">
    <source>
        <dbReference type="Proteomes" id="UP000063429"/>
    </source>
</evidence>
<dbReference type="CDD" id="cd08440">
    <property type="entry name" value="PBP2_LTTR_like_4"/>
    <property type="match status" value="1"/>
</dbReference>
<sequence>MKQLRFDIGDLQAMVAVVERGGFRAAATAINLSQPALSRRIDKLEDALSVRLFERTTRRVTLTVVGREFYAKAQEILASVENSLLSISDIAGRSGGEVSIACVPSVAYHYLPPVIAQFNAAYPNIHVKIIDEGANDVLHCVQRGEADFGVNFIGAQESDIDFDAVMSERFVLACRQDHPLAQRKSVKWREIDQYPYVGVARSSGNRLVLDQALAATEVRPSAAFEVRHVATSLAWVAAGLGVAAVPHLAMPTDGYSMLKAVPLVEPKVERTLGLLRKKGRKLSSSAQYLYDALKNKPPKPFQA</sequence>
<comment type="similarity">
    <text evidence="1">Belongs to the LysR transcriptional regulatory family.</text>
</comment>
<evidence type="ECO:0000256" key="1">
    <source>
        <dbReference type="ARBA" id="ARBA00009437"/>
    </source>
</evidence>
<dbReference type="InterPro" id="IPR050950">
    <property type="entry name" value="HTH-type_LysR_regulators"/>
</dbReference>
<keyword evidence="7" id="KW-1185">Reference proteome</keyword>
<gene>
    <name evidence="6" type="ORF">F506_13545</name>
</gene>
<name>A0ABM5V1Y4_9BURK</name>
<protein>
    <submittedName>
        <fullName evidence="6">LysR family transcriptional regulator</fullName>
    </submittedName>
</protein>
<dbReference type="PROSITE" id="PS50931">
    <property type="entry name" value="HTH_LYSR"/>
    <property type="match status" value="1"/>
</dbReference>
<dbReference type="Gene3D" id="3.40.190.290">
    <property type="match status" value="1"/>
</dbReference>
<reference evidence="7" key="1">
    <citation type="journal article" date="2015" name="Genome Announc.">
        <title>Complete Genome Sequence of Herbaspirillum hiltneri N3 (DSM 17495), Isolated from Surface-Sterilized Wheat Roots.</title>
        <authorList>
            <person name="Guizelini D."/>
            <person name="Saizaki P.M."/>
            <person name="Coimbra N.A."/>
            <person name="Weiss V.A."/>
            <person name="Faoro H."/>
            <person name="Sfeir M.Z."/>
            <person name="Baura V.A."/>
            <person name="Monteiro R.A."/>
            <person name="Chubatsu L.S."/>
            <person name="Souza E.M."/>
            <person name="Cruz L.M."/>
            <person name="Pedrosa F.O."/>
            <person name="Raittz R.T."/>
            <person name="Marchaukoski J.N."/>
            <person name="Steffens M.B."/>
        </authorList>
    </citation>
    <scope>NUCLEOTIDE SEQUENCE [LARGE SCALE GENOMIC DNA]</scope>
    <source>
        <strain evidence="7">N3</strain>
    </source>
</reference>
<keyword evidence="3" id="KW-0238">DNA-binding</keyword>
<dbReference type="SUPFAM" id="SSF46785">
    <property type="entry name" value="Winged helix' DNA-binding domain"/>
    <property type="match status" value="1"/>
</dbReference>
<accession>A0ABM5V1Y4</accession>
<dbReference type="InterPro" id="IPR000847">
    <property type="entry name" value="LysR_HTH_N"/>
</dbReference>